<evidence type="ECO:0000313" key="2">
    <source>
        <dbReference type="Proteomes" id="UP001341840"/>
    </source>
</evidence>
<gene>
    <name evidence="1" type="ORF">PIB30_080202</name>
</gene>
<reference evidence="1 2" key="1">
    <citation type="journal article" date="2023" name="Plants (Basel)">
        <title>Bridging the Gap: Combining Genomics and Transcriptomics Approaches to Understand Stylosanthes scabra, an Orphan Legume from the Brazilian Caatinga.</title>
        <authorList>
            <person name="Ferreira-Neto J.R.C."/>
            <person name="da Silva M.D."/>
            <person name="Binneck E."/>
            <person name="de Melo N.F."/>
            <person name="da Silva R.H."/>
            <person name="de Melo A.L.T.M."/>
            <person name="Pandolfi V."/>
            <person name="Bustamante F.O."/>
            <person name="Brasileiro-Vidal A.C."/>
            <person name="Benko-Iseppon A.M."/>
        </authorList>
    </citation>
    <scope>NUCLEOTIDE SEQUENCE [LARGE SCALE GENOMIC DNA]</scope>
    <source>
        <tissue evidence="1">Leaves</tissue>
    </source>
</reference>
<proteinExistence type="predicted"/>
<protein>
    <submittedName>
        <fullName evidence="1">Uncharacterized protein</fullName>
    </submittedName>
</protein>
<evidence type="ECO:0000313" key="1">
    <source>
        <dbReference type="EMBL" id="MED6139048.1"/>
    </source>
</evidence>
<name>A0ABU6SSW6_9FABA</name>
<accession>A0ABU6SSW6</accession>
<dbReference type="EMBL" id="JASCZI010061576">
    <property type="protein sequence ID" value="MED6139048.1"/>
    <property type="molecule type" value="Genomic_DNA"/>
</dbReference>
<keyword evidence="2" id="KW-1185">Reference proteome</keyword>
<comment type="caution">
    <text evidence="1">The sequence shown here is derived from an EMBL/GenBank/DDBJ whole genome shotgun (WGS) entry which is preliminary data.</text>
</comment>
<sequence length="150" mass="17580">MGEIGKHFSSEAQTSAWKGTSVPVDEFKYDIKCFVDAVRSCTDGEDPYLTHLMKMLAYNEKMEELNDNHPELALVYNTKGKTEGTAEYNNDDTDLFRFWRNYFVHATKGPQVKMEHHYDHLYRRLNALCPGFECMVYEVLYSAHRFEVFL</sequence>
<organism evidence="1 2">
    <name type="scientific">Stylosanthes scabra</name>
    <dbReference type="NCBI Taxonomy" id="79078"/>
    <lineage>
        <taxon>Eukaryota</taxon>
        <taxon>Viridiplantae</taxon>
        <taxon>Streptophyta</taxon>
        <taxon>Embryophyta</taxon>
        <taxon>Tracheophyta</taxon>
        <taxon>Spermatophyta</taxon>
        <taxon>Magnoliopsida</taxon>
        <taxon>eudicotyledons</taxon>
        <taxon>Gunneridae</taxon>
        <taxon>Pentapetalae</taxon>
        <taxon>rosids</taxon>
        <taxon>fabids</taxon>
        <taxon>Fabales</taxon>
        <taxon>Fabaceae</taxon>
        <taxon>Papilionoideae</taxon>
        <taxon>50 kb inversion clade</taxon>
        <taxon>dalbergioids sensu lato</taxon>
        <taxon>Dalbergieae</taxon>
        <taxon>Pterocarpus clade</taxon>
        <taxon>Stylosanthes</taxon>
    </lineage>
</organism>
<dbReference type="Proteomes" id="UP001341840">
    <property type="component" value="Unassembled WGS sequence"/>
</dbReference>